<evidence type="ECO:0000313" key="2">
    <source>
        <dbReference type="Proteomes" id="UP000078200"/>
    </source>
</evidence>
<dbReference type="VEuPathDB" id="VectorBase:GAUT031747"/>
<evidence type="ECO:0000313" key="1">
    <source>
        <dbReference type="EnsemblMetazoa" id="GAUT031747-PA"/>
    </source>
</evidence>
<name>A0A1A9VBB2_GLOAU</name>
<protein>
    <submittedName>
        <fullName evidence="1">Uncharacterized protein</fullName>
    </submittedName>
</protein>
<dbReference type="Proteomes" id="UP000078200">
    <property type="component" value="Unassembled WGS sequence"/>
</dbReference>
<proteinExistence type="predicted"/>
<sequence length="105" mass="11428">MKLASTSAAPSSWGRFCIFWLSAPSAGLMRTLRLCRSNPSGSLTFARHSPYLSRMSTCIFVTTSGSRSGKLSSNGRASFERFSNLNLKIVKVEVQSTRTNDASTV</sequence>
<organism evidence="1 2">
    <name type="scientific">Glossina austeni</name>
    <name type="common">Savannah tsetse fly</name>
    <dbReference type="NCBI Taxonomy" id="7395"/>
    <lineage>
        <taxon>Eukaryota</taxon>
        <taxon>Metazoa</taxon>
        <taxon>Ecdysozoa</taxon>
        <taxon>Arthropoda</taxon>
        <taxon>Hexapoda</taxon>
        <taxon>Insecta</taxon>
        <taxon>Pterygota</taxon>
        <taxon>Neoptera</taxon>
        <taxon>Endopterygota</taxon>
        <taxon>Diptera</taxon>
        <taxon>Brachycera</taxon>
        <taxon>Muscomorpha</taxon>
        <taxon>Hippoboscoidea</taxon>
        <taxon>Glossinidae</taxon>
        <taxon>Glossina</taxon>
    </lineage>
</organism>
<reference evidence="1" key="1">
    <citation type="submission" date="2020-05" db="UniProtKB">
        <authorList>
            <consortium name="EnsemblMetazoa"/>
        </authorList>
    </citation>
    <scope>IDENTIFICATION</scope>
    <source>
        <strain evidence="1">TTRI</strain>
    </source>
</reference>
<accession>A0A1A9VBB2</accession>
<dbReference type="EnsemblMetazoa" id="GAUT031747-RA">
    <property type="protein sequence ID" value="GAUT031747-PA"/>
    <property type="gene ID" value="GAUT031747"/>
</dbReference>
<dbReference type="AlphaFoldDB" id="A0A1A9VBB2"/>
<keyword evidence="2" id="KW-1185">Reference proteome</keyword>